<dbReference type="OrthoDB" id="122917at2759"/>
<evidence type="ECO:0008006" key="2">
    <source>
        <dbReference type="Google" id="ProtNLM"/>
    </source>
</evidence>
<dbReference type="Proteomes" id="UP000054423">
    <property type="component" value="Unassembled WGS sequence"/>
</dbReference>
<accession>W2KEB2</accession>
<evidence type="ECO:0000313" key="1">
    <source>
        <dbReference type="EMBL" id="ETL82715.1"/>
    </source>
</evidence>
<dbReference type="AlphaFoldDB" id="W2KEB2"/>
<gene>
    <name evidence="1" type="ORF">L917_17170</name>
</gene>
<dbReference type="VEuPathDB" id="FungiDB:PPTG_21604"/>
<proteinExistence type="predicted"/>
<protein>
    <recommendedName>
        <fullName evidence="2">Integrase catalytic domain-containing protein</fullName>
    </recommendedName>
</protein>
<sequence length="235" mass="26822">MVIVAFAVGDPTSYLAYSHSSHISNILECFATVCGSSGSAKNHCEGFLVEKIVFAFGPMREMMMYDVAEFNGKATEELLELAQAIQAILGLYRPNLLGRFERFHRTLKDMISLYVDGRHGTGMFYYRRHDMHATSVFTLRMDFNQMGNDTKRTLSEEPSWTAQNKCMETYDELLIDDLKKARALAKEAPEKARKEDTQSGTNNPALNRKRILCWNYKCGFIGWRRDLESRSSKIG</sequence>
<organism evidence="1">
    <name type="scientific">Phytophthora nicotianae</name>
    <name type="common">Potato buckeye rot agent</name>
    <name type="synonym">Phytophthora parasitica</name>
    <dbReference type="NCBI Taxonomy" id="4792"/>
    <lineage>
        <taxon>Eukaryota</taxon>
        <taxon>Sar</taxon>
        <taxon>Stramenopiles</taxon>
        <taxon>Oomycota</taxon>
        <taxon>Peronosporomycetes</taxon>
        <taxon>Peronosporales</taxon>
        <taxon>Peronosporaceae</taxon>
        <taxon>Phytophthora</taxon>
    </lineage>
</organism>
<name>W2KEB2_PHYNI</name>
<dbReference type="EMBL" id="KI682160">
    <property type="protein sequence ID" value="ETL82715.1"/>
    <property type="molecule type" value="Genomic_DNA"/>
</dbReference>
<reference evidence="1" key="1">
    <citation type="submission" date="2013-11" db="EMBL/GenBank/DDBJ databases">
        <title>The Genome Sequence of Phytophthora parasitica CHvinca01.</title>
        <authorList>
            <consortium name="The Broad Institute Genomics Platform"/>
            <person name="Russ C."/>
            <person name="Tyler B."/>
            <person name="Panabieres F."/>
            <person name="Shan W."/>
            <person name="Tripathy S."/>
            <person name="Grunwald N."/>
            <person name="Machado M."/>
            <person name="Johnson C.S."/>
            <person name="Arredondo F."/>
            <person name="Hong C."/>
            <person name="Coffey M."/>
            <person name="Young S.K."/>
            <person name="Zeng Q."/>
            <person name="Gargeya S."/>
            <person name="Fitzgerald M."/>
            <person name="Abouelleil A."/>
            <person name="Alvarado L."/>
            <person name="Chapman S.B."/>
            <person name="Gainer-Dewar J."/>
            <person name="Goldberg J."/>
            <person name="Griggs A."/>
            <person name="Gujja S."/>
            <person name="Hansen M."/>
            <person name="Howarth C."/>
            <person name="Imamovic A."/>
            <person name="Ireland A."/>
            <person name="Larimer J."/>
            <person name="McCowan C."/>
            <person name="Murphy C."/>
            <person name="Pearson M."/>
            <person name="Poon T.W."/>
            <person name="Priest M."/>
            <person name="Roberts A."/>
            <person name="Saif S."/>
            <person name="Shea T."/>
            <person name="Sykes S."/>
            <person name="Wortman J."/>
            <person name="Nusbaum C."/>
            <person name="Birren B."/>
        </authorList>
    </citation>
    <scope>NUCLEOTIDE SEQUENCE [LARGE SCALE GENOMIC DNA]</scope>
    <source>
        <strain evidence="1">CHvinca01</strain>
    </source>
</reference>